<dbReference type="PANTHER" id="PTHR35471">
    <property type="entry name" value="OS07G0223700 PROTEIN"/>
    <property type="match status" value="1"/>
</dbReference>
<keyword evidence="1" id="KW-0812">Transmembrane</keyword>
<evidence type="ECO:0000256" key="1">
    <source>
        <dbReference type="SAM" id="Phobius"/>
    </source>
</evidence>
<dbReference type="OrthoDB" id="1916950at2759"/>
<dbReference type="PANTHER" id="PTHR35471:SF1">
    <property type="entry name" value="OS07G0223700 PROTEIN"/>
    <property type="match status" value="1"/>
</dbReference>
<sequence length="255" mass="28517">MLGRFRSLGPRLRLWLRDHGSLQGLAILLLYVQIGCSMIGSLGALFNGILLANMVAALFAIVAMEGSSQILVRTYGVLLSCMIFLDAAWFVFFSGTIWNFTYNENKDPFYVFSLRLAFSMQIMGFSVRILSSLLWIQMYRLGPSNGDSVSYHEAFYRRSFLNPPTEDMARQCSDNIFGSYVRIASPYTPLFDDAQDKGNASEGEKQSNFCNGVLLSASEVSQHASFNSKHFHVKDTSKVETFSSPVLTILLTNCI</sequence>
<gene>
    <name evidence="2" type="ORF">MA16_Dca017489</name>
</gene>
<feature type="transmembrane region" description="Helical" evidence="1">
    <location>
        <begin position="118"/>
        <end position="136"/>
    </location>
</feature>
<dbReference type="EMBL" id="KZ502198">
    <property type="protein sequence ID" value="PKU82267.1"/>
    <property type="molecule type" value="Genomic_DNA"/>
</dbReference>
<keyword evidence="1" id="KW-0472">Membrane</keyword>
<dbReference type="AlphaFoldDB" id="A0A2I0X2Z4"/>
<accession>A0A2I0X2Z4</accession>
<reference evidence="2 3" key="1">
    <citation type="journal article" date="2016" name="Sci. Rep.">
        <title>The Dendrobium catenatum Lindl. genome sequence provides insights into polysaccharide synthase, floral development and adaptive evolution.</title>
        <authorList>
            <person name="Zhang G.Q."/>
            <person name="Xu Q."/>
            <person name="Bian C."/>
            <person name="Tsai W.C."/>
            <person name="Yeh C.M."/>
            <person name="Liu K.W."/>
            <person name="Yoshida K."/>
            <person name="Zhang L.S."/>
            <person name="Chang S.B."/>
            <person name="Chen F."/>
            <person name="Shi Y."/>
            <person name="Su Y.Y."/>
            <person name="Zhang Y.Q."/>
            <person name="Chen L.J."/>
            <person name="Yin Y."/>
            <person name="Lin M."/>
            <person name="Huang H."/>
            <person name="Deng H."/>
            <person name="Wang Z.W."/>
            <person name="Zhu S.L."/>
            <person name="Zhao X."/>
            <person name="Deng C."/>
            <person name="Niu S.C."/>
            <person name="Huang J."/>
            <person name="Wang M."/>
            <person name="Liu G.H."/>
            <person name="Yang H.J."/>
            <person name="Xiao X.J."/>
            <person name="Hsiao Y.Y."/>
            <person name="Wu W.L."/>
            <person name="Chen Y.Y."/>
            <person name="Mitsuda N."/>
            <person name="Ohme-Takagi M."/>
            <person name="Luo Y.B."/>
            <person name="Van de Peer Y."/>
            <person name="Liu Z.J."/>
        </authorList>
    </citation>
    <scope>NUCLEOTIDE SEQUENCE [LARGE SCALE GENOMIC DNA]</scope>
    <source>
        <tissue evidence="2">The whole plant</tissue>
    </source>
</reference>
<dbReference type="Proteomes" id="UP000233837">
    <property type="component" value="Unassembled WGS sequence"/>
</dbReference>
<keyword evidence="3" id="KW-1185">Reference proteome</keyword>
<protein>
    <submittedName>
        <fullName evidence="2">Uncharacterized protein</fullName>
    </submittedName>
</protein>
<reference evidence="2 3" key="2">
    <citation type="journal article" date="2017" name="Nature">
        <title>The Apostasia genome and the evolution of orchids.</title>
        <authorList>
            <person name="Zhang G.Q."/>
            <person name="Liu K.W."/>
            <person name="Li Z."/>
            <person name="Lohaus R."/>
            <person name="Hsiao Y.Y."/>
            <person name="Niu S.C."/>
            <person name="Wang J.Y."/>
            <person name="Lin Y.C."/>
            <person name="Xu Q."/>
            <person name="Chen L.J."/>
            <person name="Yoshida K."/>
            <person name="Fujiwara S."/>
            <person name="Wang Z.W."/>
            <person name="Zhang Y.Q."/>
            <person name="Mitsuda N."/>
            <person name="Wang M."/>
            <person name="Liu G.H."/>
            <person name="Pecoraro L."/>
            <person name="Huang H.X."/>
            <person name="Xiao X.J."/>
            <person name="Lin M."/>
            <person name="Wu X.Y."/>
            <person name="Wu W.L."/>
            <person name="Chen Y.Y."/>
            <person name="Chang S.B."/>
            <person name="Sakamoto S."/>
            <person name="Ohme-Takagi M."/>
            <person name="Yagi M."/>
            <person name="Zeng S.J."/>
            <person name="Shen C.Y."/>
            <person name="Yeh C.M."/>
            <person name="Luo Y.B."/>
            <person name="Tsai W.C."/>
            <person name="Van de Peer Y."/>
            <person name="Liu Z.J."/>
        </authorList>
    </citation>
    <scope>NUCLEOTIDE SEQUENCE [LARGE SCALE GENOMIC DNA]</scope>
    <source>
        <tissue evidence="2">The whole plant</tissue>
    </source>
</reference>
<feature type="transmembrane region" description="Helical" evidence="1">
    <location>
        <begin position="21"/>
        <end position="40"/>
    </location>
</feature>
<keyword evidence="1" id="KW-1133">Transmembrane helix</keyword>
<proteinExistence type="predicted"/>
<feature type="transmembrane region" description="Helical" evidence="1">
    <location>
        <begin position="46"/>
        <end position="64"/>
    </location>
</feature>
<evidence type="ECO:0000313" key="2">
    <source>
        <dbReference type="EMBL" id="PKU82267.1"/>
    </source>
</evidence>
<evidence type="ECO:0000313" key="3">
    <source>
        <dbReference type="Proteomes" id="UP000233837"/>
    </source>
</evidence>
<name>A0A2I0X2Z4_9ASPA</name>
<organism evidence="2 3">
    <name type="scientific">Dendrobium catenatum</name>
    <dbReference type="NCBI Taxonomy" id="906689"/>
    <lineage>
        <taxon>Eukaryota</taxon>
        <taxon>Viridiplantae</taxon>
        <taxon>Streptophyta</taxon>
        <taxon>Embryophyta</taxon>
        <taxon>Tracheophyta</taxon>
        <taxon>Spermatophyta</taxon>
        <taxon>Magnoliopsida</taxon>
        <taxon>Liliopsida</taxon>
        <taxon>Asparagales</taxon>
        <taxon>Orchidaceae</taxon>
        <taxon>Epidendroideae</taxon>
        <taxon>Malaxideae</taxon>
        <taxon>Dendrobiinae</taxon>
        <taxon>Dendrobium</taxon>
    </lineage>
</organism>
<feature type="transmembrane region" description="Helical" evidence="1">
    <location>
        <begin position="76"/>
        <end position="98"/>
    </location>
</feature>